<reference evidence="1" key="2">
    <citation type="journal article" date="2015" name="Fish Shellfish Immunol.">
        <title>Early steps in the European eel (Anguilla anguilla)-Vibrio vulnificus interaction in the gills: Role of the RtxA13 toxin.</title>
        <authorList>
            <person name="Callol A."/>
            <person name="Pajuelo D."/>
            <person name="Ebbesson L."/>
            <person name="Teles M."/>
            <person name="MacKenzie S."/>
            <person name="Amaro C."/>
        </authorList>
    </citation>
    <scope>NUCLEOTIDE SEQUENCE</scope>
</reference>
<evidence type="ECO:0000313" key="1">
    <source>
        <dbReference type="EMBL" id="JAH15025.1"/>
    </source>
</evidence>
<name>A0A0E9QFC3_ANGAN</name>
<organism evidence="1">
    <name type="scientific">Anguilla anguilla</name>
    <name type="common">European freshwater eel</name>
    <name type="synonym">Muraena anguilla</name>
    <dbReference type="NCBI Taxonomy" id="7936"/>
    <lineage>
        <taxon>Eukaryota</taxon>
        <taxon>Metazoa</taxon>
        <taxon>Chordata</taxon>
        <taxon>Craniata</taxon>
        <taxon>Vertebrata</taxon>
        <taxon>Euteleostomi</taxon>
        <taxon>Actinopterygii</taxon>
        <taxon>Neopterygii</taxon>
        <taxon>Teleostei</taxon>
        <taxon>Anguilliformes</taxon>
        <taxon>Anguillidae</taxon>
        <taxon>Anguilla</taxon>
    </lineage>
</organism>
<accession>A0A0E9QFC3</accession>
<protein>
    <submittedName>
        <fullName evidence="1">Uncharacterized protein</fullName>
    </submittedName>
</protein>
<proteinExistence type="predicted"/>
<reference evidence="1" key="1">
    <citation type="submission" date="2014-11" db="EMBL/GenBank/DDBJ databases">
        <authorList>
            <person name="Amaro Gonzalez C."/>
        </authorList>
    </citation>
    <scope>NUCLEOTIDE SEQUENCE</scope>
</reference>
<dbReference type="EMBL" id="GBXM01093552">
    <property type="protein sequence ID" value="JAH15025.1"/>
    <property type="molecule type" value="Transcribed_RNA"/>
</dbReference>
<dbReference type="AlphaFoldDB" id="A0A0E9QFC3"/>
<sequence length="26" mass="2838">MCDSAADSDASASRSLLFMIFIQATW</sequence>